<feature type="region of interest" description="Disordered" evidence="3">
    <location>
        <begin position="1194"/>
        <end position="1230"/>
    </location>
</feature>
<gene>
    <name evidence="7" type="ORF">SEV965_LOCUS21107</name>
</gene>
<comment type="subcellular location">
    <subcellularLocation>
        <location evidence="1">Nucleus</location>
    </subcellularLocation>
</comment>
<evidence type="ECO:0000256" key="3">
    <source>
        <dbReference type="SAM" id="MobiDB-lite"/>
    </source>
</evidence>
<feature type="domain" description="RSE1/DDB1/CPSF1 second beta-propeller" evidence="6">
    <location>
        <begin position="807"/>
        <end position="1318"/>
    </location>
</feature>
<organism evidence="7 8">
    <name type="scientific">Rotaria sordida</name>
    <dbReference type="NCBI Taxonomy" id="392033"/>
    <lineage>
        <taxon>Eukaryota</taxon>
        <taxon>Metazoa</taxon>
        <taxon>Spiralia</taxon>
        <taxon>Gnathifera</taxon>
        <taxon>Rotifera</taxon>
        <taxon>Eurotatoria</taxon>
        <taxon>Bdelloidea</taxon>
        <taxon>Philodinida</taxon>
        <taxon>Philodinidae</taxon>
        <taxon>Rotaria</taxon>
    </lineage>
</organism>
<dbReference type="InterPro" id="IPR004871">
    <property type="entry name" value="RSE1/DDB1/CPSF1_C"/>
</dbReference>
<proteinExistence type="predicted"/>
<dbReference type="Proteomes" id="UP000663889">
    <property type="component" value="Unassembled WGS sequence"/>
</dbReference>
<reference evidence="7" key="1">
    <citation type="submission" date="2021-02" db="EMBL/GenBank/DDBJ databases">
        <authorList>
            <person name="Nowell W R."/>
        </authorList>
    </citation>
    <scope>NUCLEOTIDE SEQUENCE</scope>
</reference>
<evidence type="ECO:0000259" key="6">
    <source>
        <dbReference type="Pfam" id="PF23726"/>
    </source>
</evidence>
<evidence type="ECO:0000259" key="4">
    <source>
        <dbReference type="Pfam" id="PF03178"/>
    </source>
</evidence>
<dbReference type="InterPro" id="IPR015943">
    <property type="entry name" value="WD40/YVTN_repeat-like_dom_sf"/>
</dbReference>
<dbReference type="EMBL" id="CAJNOU010001411">
    <property type="protein sequence ID" value="CAF1200369.1"/>
    <property type="molecule type" value="Genomic_DNA"/>
</dbReference>
<dbReference type="Pfam" id="PF23726">
    <property type="entry name" value="Beta-prop_RSE1_2nd"/>
    <property type="match status" value="1"/>
</dbReference>
<dbReference type="GO" id="GO:0005634">
    <property type="term" value="C:nucleus"/>
    <property type="evidence" value="ECO:0007669"/>
    <property type="project" value="UniProtKB-SubCell"/>
</dbReference>
<dbReference type="PANTHER" id="PTHR10644">
    <property type="entry name" value="DNA REPAIR/RNA PROCESSING CPSF FAMILY"/>
    <property type="match status" value="1"/>
</dbReference>
<evidence type="ECO:0008006" key="9">
    <source>
        <dbReference type="Google" id="ProtNLM"/>
    </source>
</evidence>
<dbReference type="Gene3D" id="2.130.10.10">
    <property type="entry name" value="YVTN repeat-like/Quinoprotein amine dehydrogenase"/>
    <property type="match status" value="4"/>
</dbReference>
<sequence>MFPNLKFLNYNPYDSYYQIISFAKLPLSVCSSTLFELHINVRNAEDCLHLLDGRFNQLHVFNVKIQSALSSIPTISEEKLLSLRYFSLTCVSKMYFYDTIVIPLLHRMSNLEELRLYFNCSREESFVDGNDLKTNILIHLPRLTTFKFNICSFINHYNQSDLLSNEDIRNTFRDFSNNEIISCVDYFPDENKGQCHIYSYPFTLISYERITNNFPGGLFPYVRKVSLFDEQSFQHEFFIRIQKSFPFIKKLTISKSMFSIFKTIHPPTGIEYAVWARFLSPLENNLILSSANYLYVYRVTPHTSNFECLHTFVLWGNICSITPCHLGPSSSSSSSSSSSTSLIPSKEALFLSFMDAKLSLIEFDSTIQDLKTLSMHYFEDELAKEGQWFNYSPPIVRVDPDMRCACMLIYNSKLVIIPFFSQLDREIITSDTIPSTAGITPGGPRSSSLSSYIVHLKKLDPSLTGRIIDLQFLHSYYEPTLFILCESSRTWVGRVAVKKDTCCSVALSINVAQKSNPVIWPVDKLPFDCLSCLSVPKPIGGILVLATNSIIYLNQSIPAYGVALNTLTRDSTKYPLRPLYDLKIALDLAEAIFISNDKVLISIKTGDVYLLTLHTDTMRTMKEFTFDRIGSTVLCNCLCKCDENLIFFGSRLGNSLLLRLHENAIIDPTSIDTIETMNGDENDNNRNDYHEQSELINESINKTNLSDMIDNDIIIPNNKNDIIFFTSEIDTNESKKQTYTYSFEYCDNLINIGPCGYAIVGEGDSEEIRLLQRHLPPHYQTTPLDLITTSGTNKCGSVSILQQTIKPELITTQALPGSIDMWTVYSSTNEQNEKREHSFILISQETSTLIFQTGIDITELEQGGFLTNEQTIFCGNIGEQLIVQITRLHAILLRDSTQLQMISFENNPIRFATSLDRYLAILTTHGIIHIYLLIDINNEQSKLIEYYKLNDKKYTCVNLYVDHSELFTTTINNNNNNNIYSHSTILNSPKQETIQQTVVSLPSNPLDSTEFTGGDDEDEWLYGGKTIENPLASVTTVEPMDSSNISTTTKSLPIINNNNNNSINIIPTTRWLIAISKDGTLTIHELMTDETKSATIRYEIARFNSGLKILVDVHDASPLMTHYLGKIETSCSASVYELLVIGLGPKKDRVYMIARIDEDLILYEAFPYQNLPDDRLKLRFHRVTCNALVRTKKSSAKKNAAKRQKDAAQLQQQQQQQQNQAKHNPISQEPLPVQTDLLDDEMNEYQRMLLRPFIDVANHSGIFICGTHPYWLIWSKGNLRAFPMNVDGPIKTFAEFNNNNCRNGYLYFNQKDDLRISVMPSKRILDTPWPLQKIPFKQTVHFLCYHVESKLYAATISTNEPTNTLVQPSGEDRESITYQKESNFLLPLREQFFVQLYSAIKWEPIPNAKITMNEWEHVTCMKTIALRFQGNLMKTYIAIGTANCFNEDVVSRGRVILFDIIEVVPEVNQPLTKHKLKTVHDREEKGPVTAVDSILGYLVAAVGQKVYIWQYQNNSLKGIAFVDIQIYCHRMVTIKNYILIGDVHKSIALLRYQENMRVLSYVSRDSRQLDVFATDFFIDQTHVQFVATDSDRNMYIYAHAPTQKETQGGQWLLRKSDFHIGYSVTSTIRMVVNVNNLTTKQNFENKQALIMPTLDGGIGCLVPLNEKIFRRLAMLQNSLTTMFPQYCGLNPKSFRICKTRRKQLDNPQKNTLDGDLLWRYFDLSFIERNELLSRLGMTPDQFHEDLTDIARAVTLF</sequence>
<evidence type="ECO:0000256" key="2">
    <source>
        <dbReference type="ARBA" id="ARBA00023242"/>
    </source>
</evidence>
<dbReference type="InterPro" id="IPR018846">
    <property type="entry name" value="Beta-prop_RSE1/DDB1/CPSF1_1st"/>
</dbReference>
<evidence type="ECO:0000313" key="8">
    <source>
        <dbReference type="Proteomes" id="UP000663889"/>
    </source>
</evidence>
<dbReference type="Pfam" id="PF03178">
    <property type="entry name" value="CPSF_A"/>
    <property type="match status" value="1"/>
</dbReference>
<feature type="compositionally biased region" description="Low complexity" evidence="3">
    <location>
        <begin position="1207"/>
        <end position="1222"/>
    </location>
</feature>
<keyword evidence="2" id="KW-0539">Nucleus</keyword>
<dbReference type="InterPro" id="IPR058543">
    <property type="entry name" value="Beta-prop_RSE1/DDB1/CPSF1_2nd"/>
</dbReference>
<feature type="domain" description="RSE1/DDB1/CPSF1 C-terminal" evidence="4">
    <location>
        <begin position="1391"/>
        <end position="1722"/>
    </location>
</feature>
<accession>A0A814WEU5</accession>
<dbReference type="Pfam" id="PF10433">
    <property type="entry name" value="Beta-prop_RSE1_1st"/>
    <property type="match status" value="1"/>
</dbReference>
<evidence type="ECO:0000259" key="5">
    <source>
        <dbReference type="Pfam" id="PF10433"/>
    </source>
</evidence>
<name>A0A814WEU5_9BILA</name>
<evidence type="ECO:0000256" key="1">
    <source>
        <dbReference type="ARBA" id="ARBA00004123"/>
    </source>
</evidence>
<protein>
    <recommendedName>
        <fullName evidence="9">Cleavage and polyadenylation specificity factor subunit 1</fullName>
    </recommendedName>
</protein>
<evidence type="ECO:0000313" key="7">
    <source>
        <dbReference type="EMBL" id="CAF1200369.1"/>
    </source>
</evidence>
<feature type="domain" description="RSE1/DDB1/CPSF1 first beta-propeller" evidence="5">
    <location>
        <begin position="270"/>
        <end position="675"/>
    </location>
</feature>
<dbReference type="GO" id="GO:0003676">
    <property type="term" value="F:nucleic acid binding"/>
    <property type="evidence" value="ECO:0007669"/>
    <property type="project" value="InterPro"/>
</dbReference>
<dbReference type="InterPro" id="IPR050358">
    <property type="entry name" value="RSE1/DDB1/CFT1"/>
</dbReference>
<dbReference type="Gene3D" id="1.10.150.910">
    <property type="match status" value="1"/>
</dbReference>
<comment type="caution">
    <text evidence="7">The sequence shown here is derived from an EMBL/GenBank/DDBJ whole genome shotgun (WGS) entry which is preliminary data.</text>
</comment>